<keyword evidence="3" id="KW-1185">Reference proteome</keyword>
<reference evidence="2 3" key="1">
    <citation type="journal article" date="2011" name="J. Bacteriol.">
        <title>Complete genome sequence of the industrial strain Ketogulonicigenium vulgare WSH-001.</title>
        <authorList>
            <person name="Liu L."/>
            <person name="Li Y."/>
            <person name="Zhang J."/>
            <person name="Zhou Z."/>
            <person name="Liu J."/>
            <person name="Li X."/>
            <person name="Zhou J."/>
            <person name="Du G."/>
            <person name="Wang L."/>
            <person name="Chen J."/>
        </authorList>
    </citation>
    <scope>NUCLEOTIDE SEQUENCE [LARGE SCALE GENOMIC DNA]</scope>
    <source>
        <strain evidence="2 3">WSH-001</strain>
        <plasmid evidence="3">pKVU_100</plasmid>
    </source>
</reference>
<evidence type="ECO:0000256" key="1">
    <source>
        <dbReference type="SAM" id="SignalP"/>
    </source>
</evidence>
<gene>
    <name evidence="2" type="ordered locus">KVU_PA0152</name>
</gene>
<keyword evidence="2" id="KW-0614">Plasmid</keyword>
<dbReference type="HOGENOM" id="CLU_780272_0_0_5"/>
<keyword evidence="1" id="KW-0732">Signal</keyword>
<dbReference type="EMBL" id="CP002019">
    <property type="protein sequence ID" value="AEM42571.1"/>
    <property type="molecule type" value="Genomic_DNA"/>
</dbReference>
<name>F9YB19_KETVW</name>
<dbReference type="AlphaFoldDB" id="F9YB19"/>
<dbReference type="KEGG" id="kvl:KVU_PA0152"/>
<accession>F9YB19</accession>
<protein>
    <submittedName>
        <fullName evidence="2">Lipocalin-related protein</fullName>
    </submittedName>
</protein>
<dbReference type="OrthoDB" id="7779042at2"/>
<feature type="signal peptide" evidence="1">
    <location>
        <begin position="1"/>
        <end position="31"/>
    </location>
</feature>
<evidence type="ECO:0000313" key="3">
    <source>
        <dbReference type="Proteomes" id="UP000000692"/>
    </source>
</evidence>
<geneLocation type="plasmid" evidence="3">
    <name>pKVU_100</name>
</geneLocation>
<sequence length="355" mass="38244">MMHFFRRLAKSAARIRIGVLALALSAGAAAAATDEALLSGSDRLLFGTLGRDRPAGGGAVYSNTGFNFGLGYTGQPERLTTSVRISPMLYWDPNVNNGLTQDSVLISGLEFTIPSDMVAQSGVVYGLEASASQRWAVGQGMTIQPEIGLQLSNASAWDSPAKSARGAVCAVHTLERGHWSNVCVQQSHYTGGTSRTFDQTDLMFGHDVFVGGARGGAAHLLGMTARRSFLPEGHRDIFGLRLTSAWPGLGSTTIAAEIGGDIAGIQSRTRFISAGVTRMIYDRPTTFSIFADQREGSFFLGEPLVDYGAGISFSRPLSDWLMIEISAEQKNSTASVYDDDYIRVNFLMPSLRFYR</sequence>
<organism evidence="2 3">
    <name type="scientific">Ketogulonicigenium vulgare (strain WSH-001)</name>
    <dbReference type="NCBI Taxonomy" id="759362"/>
    <lineage>
        <taxon>Bacteria</taxon>
        <taxon>Pseudomonadati</taxon>
        <taxon>Pseudomonadota</taxon>
        <taxon>Alphaproteobacteria</taxon>
        <taxon>Rhodobacterales</taxon>
        <taxon>Roseobacteraceae</taxon>
        <taxon>Ketogulonicigenium</taxon>
    </lineage>
</organism>
<evidence type="ECO:0000313" key="2">
    <source>
        <dbReference type="EMBL" id="AEM42571.1"/>
    </source>
</evidence>
<dbReference type="RefSeq" id="WP_013368497.1">
    <property type="nucleotide sequence ID" value="NC_017386.1"/>
</dbReference>
<dbReference type="Proteomes" id="UP000000692">
    <property type="component" value="Plasmid 1"/>
</dbReference>
<feature type="chain" id="PRO_5003395763" evidence="1">
    <location>
        <begin position="32"/>
        <end position="355"/>
    </location>
</feature>
<proteinExistence type="predicted"/>